<reference evidence="2 3" key="1">
    <citation type="submission" date="2016-02" db="EMBL/GenBank/DDBJ databases">
        <title>Paenibacillus sp. LPB0068, isolated from Crassostrea gigas.</title>
        <authorList>
            <person name="Shin S.-K."/>
            <person name="Yi H."/>
        </authorList>
    </citation>
    <scope>NUCLEOTIDE SEQUENCE [LARGE SCALE GENOMIC DNA]</scope>
    <source>
        <strain evidence="2 3">LPB0068</strain>
    </source>
</reference>
<proteinExistence type="predicted"/>
<name>A0A167B065_9BACL</name>
<evidence type="ECO:0000313" key="2">
    <source>
        <dbReference type="EMBL" id="OAB71621.1"/>
    </source>
</evidence>
<sequence length="322" mass="36562">MRIKTFVTSASILTIFVAMQASGIVDVSASGDQAITSTSSTNVVSVKASAVNKRAEHVYNKFLILVQQPNQLKNSHKFLKAHIYEVNSYQAGLMTLRLENAQQAALDTWSDKFFVDSVQENIAKIYKQNDSFDTLIARTTSSSLRTLFQDAKDSGYKLETAEGTFFPVIDYEFSLKNYRPYVMPAIKNYLDIMSVESAHAPAKDAALMISWDEVAKRALAQEAYLKLYPNSNRTKQIENLYQNYIIYSVYGLNNTPLFDYDTQSMNPEAKDSYLALLAEKGTTDSDYLLTLQSYMDVLKDNNYKLNATVEKFRKEYFPSWGY</sequence>
<evidence type="ECO:0000313" key="3">
    <source>
        <dbReference type="Proteomes" id="UP000077134"/>
    </source>
</evidence>
<dbReference type="AlphaFoldDB" id="A0A167B065"/>
<dbReference type="EMBL" id="LSFN01000038">
    <property type="protein sequence ID" value="OAB71621.1"/>
    <property type="molecule type" value="Genomic_DNA"/>
</dbReference>
<protein>
    <submittedName>
        <fullName evidence="2">Uncharacterized protein</fullName>
    </submittedName>
</protein>
<keyword evidence="3" id="KW-1185">Reference proteome</keyword>
<dbReference type="OrthoDB" id="1707591at2"/>
<dbReference type="Proteomes" id="UP000077134">
    <property type="component" value="Unassembled WGS sequence"/>
</dbReference>
<keyword evidence="1" id="KW-0732">Signal</keyword>
<feature type="signal peptide" evidence="1">
    <location>
        <begin position="1"/>
        <end position="20"/>
    </location>
</feature>
<dbReference type="KEGG" id="pcx:LPB68_16260"/>
<feature type="chain" id="PRO_5039587846" evidence="1">
    <location>
        <begin position="21"/>
        <end position="322"/>
    </location>
</feature>
<accession>A0A167B065</accession>
<dbReference type="STRING" id="1763538.LPB68_16260"/>
<organism evidence="2 3">
    <name type="scientific">Paenibacillus crassostreae</name>
    <dbReference type="NCBI Taxonomy" id="1763538"/>
    <lineage>
        <taxon>Bacteria</taxon>
        <taxon>Bacillati</taxon>
        <taxon>Bacillota</taxon>
        <taxon>Bacilli</taxon>
        <taxon>Bacillales</taxon>
        <taxon>Paenibacillaceae</taxon>
        <taxon>Paenibacillus</taxon>
    </lineage>
</organism>
<evidence type="ECO:0000256" key="1">
    <source>
        <dbReference type="SAM" id="SignalP"/>
    </source>
</evidence>
<dbReference type="RefSeq" id="WP_068661023.1">
    <property type="nucleotide sequence ID" value="NZ_CP017770.1"/>
</dbReference>
<gene>
    <name evidence="2" type="ORF">PNBC_19130</name>
</gene>
<comment type="caution">
    <text evidence="2">The sequence shown here is derived from an EMBL/GenBank/DDBJ whole genome shotgun (WGS) entry which is preliminary data.</text>
</comment>